<evidence type="ECO:0000313" key="2">
    <source>
        <dbReference type="Proteomes" id="UP000198802"/>
    </source>
</evidence>
<proteinExistence type="predicted"/>
<accession>A0A0S4R1S6</accession>
<evidence type="ECO:0000313" key="1">
    <source>
        <dbReference type="EMBL" id="CUU61122.1"/>
    </source>
</evidence>
<gene>
    <name evidence="1" type="ORF">Ga0074812_15712</name>
</gene>
<name>A0A0S4R1S6_9ACTN</name>
<reference evidence="2" key="1">
    <citation type="submission" date="2015-11" db="EMBL/GenBank/DDBJ databases">
        <authorList>
            <person name="Varghese N."/>
        </authorList>
    </citation>
    <scope>NUCLEOTIDE SEQUENCE [LARGE SCALE GENOMIC DNA]</scope>
    <source>
        <strain evidence="2">DSM 45899</strain>
    </source>
</reference>
<dbReference type="RefSeq" id="WP_131799657.1">
    <property type="nucleotide sequence ID" value="NZ_FAOZ01000057.1"/>
</dbReference>
<keyword evidence="2" id="KW-1185">Reference proteome</keyword>
<dbReference type="AlphaFoldDB" id="A0A0S4R1S6"/>
<sequence length="62" mass="6774">MTTSPPPRVAIRVHGQPADVAETLTDLRGLFPAALVSRAYPDRAGGRVRIYLTIPRPRPEVP</sequence>
<dbReference type="Proteomes" id="UP000198802">
    <property type="component" value="Unassembled WGS sequence"/>
</dbReference>
<dbReference type="EMBL" id="FAOZ01000057">
    <property type="protein sequence ID" value="CUU61122.1"/>
    <property type="molecule type" value="Genomic_DNA"/>
</dbReference>
<protein>
    <submittedName>
        <fullName evidence="1">Uncharacterized protein</fullName>
    </submittedName>
</protein>
<organism evidence="1 2">
    <name type="scientific">Parafrankia irregularis</name>
    <dbReference type="NCBI Taxonomy" id="795642"/>
    <lineage>
        <taxon>Bacteria</taxon>
        <taxon>Bacillati</taxon>
        <taxon>Actinomycetota</taxon>
        <taxon>Actinomycetes</taxon>
        <taxon>Frankiales</taxon>
        <taxon>Frankiaceae</taxon>
        <taxon>Parafrankia</taxon>
    </lineage>
</organism>